<dbReference type="Proteomes" id="UP000271241">
    <property type="component" value="Unassembled WGS sequence"/>
</dbReference>
<organism evidence="2 3">
    <name type="scientific">Thamnocephalis sphaerospora</name>
    <dbReference type="NCBI Taxonomy" id="78915"/>
    <lineage>
        <taxon>Eukaryota</taxon>
        <taxon>Fungi</taxon>
        <taxon>Fungi incertae sedis</taxon>
        <taxon>Zoopagomycota</taxon>
        <taxon>Zoopagomycotina</taxon>
        <taxon>Zoopagomycetes</taxon>
        <taxon>Zoopagales</taxon>
        <taxon>Sigmoideomycetaceae</taxon>
        <taxon>Thamnocephalis</taxon>
    </lineage>
</organism>
<evidence type="ECO:0000313" key="2">
    <source>
        <dbReference type="EMBL" id="RKP04908.1"/>
    </source>
</evidence>
<protein>
    <submittedName>
        <fullName evidence="2">Uncharacterized protein</fullName>
    </submittedName>
</protein>
<feature type="non-terminal residue" evidence="2">
    <location>
        <position position="1"/>
    </location>
</feature>
<accession>A0A4P9XH18</accession>
<sequence>VPDFGRRDTVQMTFVCRGRPNPGQADPANLWQDGLPPIVTVKDPNVCAPTRQVQCMATGIVPFADVHKAHYLWTLRYNEYVGDLILVQMVGIKCKWEMLLSLCDNRVVWSRESDGASGNLMVGHGLHLLDIHEADGKEPTPAGEPPMADPITIVIGLADGVTRQRLRVRRRHSVIVAGSLVLLEVERTSGRRQMLLDAETGQILRETASPGPENSTLRHDLAGTCRLMRPLVLRGQSLWRWYYHTCFPPCDREGKLYLWLLARHLDCTIFEAARVLPTAVDWRALFLRRYRLEANWRAGRSTRRTVELPLSDQAAWVRCYLLTASAAGCLVYQAQWGECHLFLVENRHATPPLELRFDSVGGGSRVESYSLADKPQYVNMNDRYVVAIAMLVNPDEDVMCVWRWDKKDHGRMLHHWPLPAEKESLIMDMYGRWLLWTSDSGHNHGTSSDSAAQTDERGDHFYIHDLSSAHGHQPRLVLRAESSCVHIQPVRRSGTGQMDDQCISVMLVDTSRPGCMQWEQWELRSLRDDEPSDACPPQQLRRGCIDLGISGRIEYLWTMRLAEEDSGGIYALVMQQAAKWELVLSTREQQVLWIRRAADAPGNLVMGHGLLMIDAYEPMDTKPTPVVLPPTIGHATDEVPRESLAQMADKASGLPGHVSARMQEAQRARAPPADSTTAHATGAHTGNPLSASNIWTQLHQLALLSANASPASQTGPADDDAATLPDQVSSEGDDAPTAEPLPPHPPPPPGFIHGHMHMDPATLGLFGDAILDGVEAMLMDPGAASDQVAFLPPPPATVQRMSILDIHSGRTVHQYPSHAERNSIVVLGPLVLISYRETHLWCTYLLDTQSGRPVRTLRSEENGHGCNFHASATHIPVLTSPRTVVMYDFSDFP</sequence>
<feature type="compositionally biased region" description="Pro residues" evidence="1">
    <location>
        <begin position="739"/>
        <end position="750"/>
    </location>
</feature>
<feature type="compositionally biased region" description="Low complexity" evidence="1">
    <location>
        <begin position="676"/>
        <end position="686"/>
    </location>
</feature>
<evidence type="ECO:0000313" key="3">
    <source>
        <dbReference type="Proteomes" id="UP000271241"/>
    </source>
</evidence>
<name>A0A4P9XH18_9FUNG</name>
<evidence type="ECO:0000256" key="1">
    <source>
        <dbReference type="SAM" id="MobiDB-lite"/>
    </source>
</evidence>
<feature type="region of interest" description="Disordered" evidence="1">
    <location>
        <begin position="709"/>
        <end position="756"/>
    </location>
</feature>
<keyword evidence="3" id="KW-1185">Reference proteome</keyword>
<dbReference type="AlphaFoldDB" id="A0A4P9XH18"/>
<gene>
    <name evidence="2" type="ORF">THASP1DRAFT_26525</name>
</gene>
<reference evidence="3" key="1">
    <citation type="journal article" date="2018" name="Nat. Microbiol.">
        <title>Leveraging single-cell genomics to expand the fungal tree of life.</title>
        <authorList>
            <person name="Ahrendt S.R."/>
            <person name="Quandt C.A."/>
            <person name="Ciobanu D."/>
            <person name="Clum A."/>
            <person name="Salamov A."/>
            <person name="Andreopoulos B."/>
            <person name="Cheng J.F."/>
            <person name="Woyke T."/>
            <person name="Pelin A."/>
            <person name="Henrissat B."/>
            <person name="Reynolds N.K."/>
            <person name="Benny G.L."/>
            <person name="Smith M.E."/>
            <person name="James T.Y."/>
            <person name="Grigoriev I.V."/>
        </authorList>
    </citation>
    <scope>NUCLEOTIDE SEQUENCE [LARGE SCALE GENOMIC DNA]</scope>
    <source>
        <strain evidence="3">RSA 1356</strain>
    </source>
</reference>
<feature type="region of interest" description="Disordered" evidence="1">
    <location>
        <begin position="661"/>
        <end position="688"/>
    </location>
</feature>
<proteinExistence type="predicted"/>
<dbReference type="EMBL" id="KZ993377">
    <property type="protein sequence ID" value="RKP04908.1"/>
    <property type="molecule type" value="Genomic_DNA"/>
</dbReference>
<dbReference type="OrthoDB" id="5583946at2759"/>